<organism evidence="2">
    <name type="scientific">Oryza sativa subsp. japonica</name>
    <name type="common">Rice</name>
    <dbReference type="NCBI Taxonomy" id="39947"/>
    <lineage>
        <taxon>Eukaryota</taxon>
        <taxon>Viridiplantae</taxon>
        <taxon>Streptophyta</taxon>
        <taxon>Embryophyta</taxon>
        <taxon>Tracheophyta</taxon>
        <taxon>Spermatophyta</taxon>
        <taxon>Magnoliopsida</taxon>
        <taxon>Liliopsida</taxon>
        <taxon>Poales</taxon>
        <taxon>Poaceae</taxon>
        <taxon>BOP clade</taxon>
        <taxon>Oryzoideae</taxon>
        <taxon>Oryzeae</taxon>
        <taxon>Oryzinae</taxon>
        <taxon>Oryza</taxon>
        <taxon>Oryza sativa</taxon>
    </lineage>
</organism>
<reference evidence="2" key="2">
    <citation type="submission" date="2006-06" db="EMBL/GenBank/DDBJ databases">
        <authorList>
            <person name="Buell R."/>
            <person name="Wing R.A."/>
            <person name="McCombie W.A."/>
            <person name="Ouyang S."/>
        </authorList>
    </citation>
    <scope>NUCLEOTIDE SEQUENCE</scope>
</reference>
<evidence type="ECO:0000256" key="1">
    <source>
        <dbReference type="SAM" id="MobiDB-lite"/>
    </source>
</evidence>
<dbReference type="EMBL" id="DP000009">
    <property type="protein sequence ID" value="ABF97242.1"/>
    <property type="molecule type" value="Genomic_DNA"/>
</dbReference>
<dbReference type="AlphaFoldDB" id="Q10HU8"/>
<evidence type="ECO:0000313" key="2">
    <source>
        <dbReference type="EMBL" id="ABF97242.1"/>
    </source>
</evidence>
<sequence>MRGGNFPIGGGALTSTCPNGTGVGWKFSPTNVGGIELAFNNCQQQLQPAVLKSSREDVTQRQLSPSPPSPLLAAVSGPPLPPLANAIPATVASSRRYVVVIRS</sequence>
<proteinExistence type="predicted"/>
<reference evidence="2" key="1">
    <citation type="journal article" date="2005" name="Genome Res.">
        <title>Sequence, annotation, and analysis of synteny between rice chromosome 3 and diverged grass species.</title>
        <authorList>
            <consortium name="Rice Chromosome 3 Sequencing Consortium"/>
            <person name="Buell C.R."/>
            <person name="Yuan Q."/>
            <person name="Ouyang S."/>
            <person name="Liu J."/>
            <person name="Zhu W."/>
            <person name="Wang A."/>
            <person name="Maiti R."/>
            <person name="Haas B."/>
            <person name="Wortman J."/>
            <person name="Pertea M."/>
            <person name="Jones K.M."/>
            <person name="Kim M."/>
            <person name="Overton L."/>
            <person name="Tsitrin T."/>
            <person name="Fadrosh D."/>
            <person name="Bera J."/>
            <person name="Weaver B."/>
            <person name="Jin S."/>
            <person name="Johri S."/>
            <person name="Reardon M."/>
            <person name="Webb K."/>
            <person name="Hill J."/>
            <person name="Moffat K."/>
            <person name="Tallon L."/>
            <person name="Van Aken S."/>
            <person name="Lewis M."/>
            <person name="Utterback T."/>
            <person name="Feldblyum T."/>
            <person name="Zismann V."/>
            <person name="Iobst S."/>
            <person name="Hsiao J."/>
            <person name="de Vazeille A.R."/>
            <person name="Salzberg S.L."/>
            <person name="White O."/>
            <person name="Fraser C."/>
            <person name="Yu Y."/>
            <person name="Kim H."/>
            <person name="Rambo T."/>
            <person name="Currie J."/>
            <person name="Collura K."/>
            <person name="Kernodle-Thompson S."/>
            <person name="Wei F."/>
            <person name="Kudrna K."/>
            <person name="Ammiraju J.S."/>
            <person name="Luo M."/>
            <person name="Goicoechea J.L."/>
            <person name="Wing R.A."/>
            <person name="Henry D."/>
            <person name="Oates R."/>
            <person name="Palmer M."/>
            <person name="Pries G."/>
            <person name="Saski C."/>
            <person name="Simmons J."/>
            <person name="Soderlund C."/>
            <person name="Nelson W."/>
            <person name="de la Bastide M."/>
            <person name="Spiegel L."/>
            <person name="Nascimento L."/>
            <person name="Huang E."/>
            <person name="Preston R."/>
            <person name="Zutavern T."/>
            <person name="Palmer L."/>
            <person name="O'Shaughnessy A."/>
            <person name="Dike S."/>
            <person name="McCombie W.R."/>
            <person name="Minx P."/>
            <person name="Cordum H."/>
            <person name="Wilson R."/>
            <person name="Jin W."/>
            <person name="Lee H.R."/>
            <person name="Jiang J."/>
            <person name="Jackson S."/>
        </authorList>
    </citation>
    <scope>NUCLEOTIDE SEQUENCE [LARGE SCALE GENOMIC DNA]</scope>
</reference>
<accession>Q10HU8</accession>
<name>Q10HU8_ORYSJ</name>
<gene>
    <name evidence="2" type="ordered locus">LOC_Os03g37860</name>
</gene>
<protein>
    <submittedName>
        <fullName evidence="2">Uncharacterized protein</fullName>
    </submittedName>
</protein>
<feature type="region of interest" description="Disordered" evidence="1">
    <location>
        <begin position="51"/>
        <end position="76"/>
    </location>
</feature>